<dbReference type="AlphaFoldDB" id="A0A2A2I1V2"/>
<reference evidence="1 2" key="1">
    <citation type="submission" date="2017-07" db="EMBL/GenBank/DDBJ databases">
        <title>Tamlnaduibacter salinus (Mi-7) genome sequencing.</title>
        <authorList>
            <person name="Verma A."/>
            <person name="Krishnamurthi S."/>
        </authorList>
    </citation>
    <scope>NUCLEOTIDE SEQUENCE [LARGE SCALE GENOMIC DNA]</scope>
    <source>
        <strain evidence="1 2">Mi-7</strain>
    </source>
</reference>
<organism evidence="1 2">
    <name type="scientific">Tamilnaduibacter salinus</name>
    <dbReference type="NCBI Taxonomy" id="1484056"/>
    <lineage>
        <taxon>Bacteria</taxon>
        <taxon>Pseudomonadati</taxon>
        <taxon>Pseudomonadota</taxon>
        <taxon>Gammaproteobacteria</taxon>
        <taxon>Pseudomonadales</taxon>
        <taxon>Marinobacteraceae</taxon>
        <taxon>Tamilnaduibacter</taxon>
    </lineage>
</organism>
<dbReference type="Proteomes" id="UP000218332">
    <property type="component" value="Unassembled WGS sequence"/>
</dbReference>
<name>A0A2A2I1V2_9GAMM</name>
<comment type="caution">
    <text evidence="1">The sequence shown here is derived from an EMBL/GenBank/DDBJ whole genome shotgun (WGS) entry which is preliminary data.</text>
</comment>
<evidence type="ECO:0000313" key="1">
    <source>
        <dbReference type="EMBL" id="PAV25627.1"/>
    </source>
</evidence>
<dbReference type="InterPro" id="IPR007487">
    <property type="entry name" value="ABC_transpt-TYRBP-like"/>
</dbReference>
<evidence type="ECO:0000313" key="2">
    <source>
        <dbReference type="Proteomes" id="UP000218332"/>
    </source>
</evidence>
<dbReference type="PANTHER" id="PTHR35271">
    <property type="entry name" value="ABC TRANSPORTER, SUBSTRATE-BINDING LIPOPROTEIN-RELATED"/>
    <property type="match status" value="1"/>
</dbReference>
<accession>A0A2A2I1V2</accession>
<dbReference type="EMBL" id="NMPM01000052">
    <property type="protein sequence ID" value="PAV25627.1"/>
    <property type="molecule type" value="Genomic_DNA"/>
</dbReference>
<dbReference type="Gene3D" id="3.40.50.2300">
    <property type="match status" value="1"/>
</dbReference>
<keyword evidence="2" id="KW-1185">Reference proteome</keyword>
<protein>
    <submittedName>
        <fullName evidence="1">ABC transporter substrate-binding protein</fullName>
    </submittedName>
</protein>
<proteinExistence type="predicted"/>
<gene>
    <name evidence="1" type="ORF">CF392_10090</name>
</gene>
<sequence>MWYIDRAHPILALLLVILLITAVIRPAVAQSMDDAGTNAPHTVYLVGTDNEPFNQYFLKLLEQRLGTRFEVRPYDEDQTSDSPAQPVVTLDANALDRVLDHSSSAPVLALMLTRRQFERRAQTTDRPLTAIFGNPPLIRQALLGREILPQSSRVAVLAQSGRAGQYEGLLERLRHYDMEAEVFTVSGPDRLVATLNRALQYGDFLLGTTDPAIYNRQTIKPILLTTYRNSRILIGPEKAFVRAGALASTYTSMKTYARIAATRLREWGAQGGMGDSDYPDDFLIRYNRQVARSLNIPLPEKADVIKALRQTQTTAVDDE</sequence>
<dbReference type="PANTHER" id="PTHR35271:SF1">
    <property type="entry name" value="ABC TRANSPORTER, SUBSTRATE-BINDING LIPOPROTEIN"/>
    <property type="match status" value="1"/>
</dbReference>